<accession>A0ABS9VQ96</accession>
<gene>
    <name evidence="6" type="ORF">LZ016_13720</name>
</gene>
<name>A0ABS9VQ96_9SPHN</name>
<reference evidence="6 7" key="1">
    <citation type="submission" date="2022-03" db="EMBL/GenBank/DDBJ databases">
        <authorList>
            <person name="Jo J.-H."/>
            <person name="Im W.-T."/>
        </authorList>
    </citation>
    <scope>NUCLEOTIDE SEQUENCE [LARGE SCALE GENOMIC DNA]</scope>
    <source>
        <strain evidence="6 7">SM33</strain>
    </source>
</reference>
<dbReference type="PRINTS" id="PR00508">
    <property type="entry name" value="S21N4MTFRASE"/>
</dbReference>
<dbReference type="Gene3D" id="3.40.50.150">
    <property type="entry name" value="Vaccinia Virus protein VP39"/>
    <property type="match status" value="1"/>
</dbReference>
<dbReference type="EMBL" id="JAKZHW010000002">
    <property type="protein sequence ID" value="MCH8617151.1"/>
    <property type="molecule type" value="Genomic_DNA"/>
</dbReference>
<dbReference type="Proteomes" id="UP001203058">
    <property type="component" value="Unassembled WGS sequence"/>
</dbReference>
<evidence type="ECO:0000256" key="3">
    <source>
        <dbReference type="ARBA" id="ARBA00047942"/>
    </source>
</evidence>
<keyword evidence="2" id="KW-0808">Transferase</keyword>
<comment type="similarity">
    <text evidence="4">Belongs to the N(4)/N(6)-methyltransferase family.</text>
</comment>
<evidence type="ECO:0000313" key="6">
    <source>
        <dbReference type="EMBL" id="MCH8617151.1"/>
    </source>
</evidence>
<evidence type="ECO:0000256" key="2">
    <source>
        <dbReference type="ARBA" id="ARBA00022679"/>
    </source>
</evidence>
<evidence type="ECO:0000313" key="7">
    <source>
        <dbReference type="Proteomes" id="UP001203058"/>
    </source>
</evidence>
<proteinExistence type="inferred from homology"/>
<dbReference type="RefSeq" id="WP_241448018.1">
    <property type="nucleotide sequence ID" value="NZ_JAKZHW010000002.1"/>
</dbReference>
<protein>
    <recommendedName>
        <fullName evidence="4">Methyltransferase</fullName>
        <ecNumber evidence="4">2.1.1.-</ecNumber>
    </recommendedName>
</protein>
<organism evidence="6 7">
    <name type="scientific">Sphingomonas telluris</name>
    <dbReference type="NCBI Taxonomy" id="2907998"/>
    <lineage>
        <taxon>Bacteria</taxon>
        <taxon>Pseudomonadati</taxon>
        <taxon>Pseudomonadota</taxon>
        <taxon>Alphaproteobacteria</taxon>
        <taxon>Sphingomonadales</taxon>
        <taxon>Sphingomonadaceae</taxon>
        <taxon>Sphingomonas</taxon>
    </lineage>
</organism>
<feature type="domain" description="DNA methylase N-4/N-6" evidence="5">
    <location>
        <begin position="163"/>
        <end position="373"/>
    </location>
</feature>
<dbReference type="EC" id="2.1.1.-" evidence="4"/>
<evidence type="ECO:0000256" key="4">
    <source>
        <dbReference type="RuleBase" id="RU362026"/>
    </source>
</evidence>
<dbReference type="PIRSF" id="PIRSF036758">
    <property type="entry name" value="Aden_M_ParB"/>
    <property type="match status" value="1"/>
</dbReference>
<dbReference type="InterPro" id="IPR002941">
    <property type="entry name" value="DNA_methylase_N4/N6"/>
</dbReference>
<dbReference type="InterPro" id="IPR029063">
    <property type="entry name" value="SAM-dependent_MTases_sf"/>
</dbReference>
<dbReference type="Pfam" id="PF01555">
    <property type="entry name" value="N6_N4_Mtase"/>
    <property type="match status" value="1"/>
</dbReference>
<comment type="caution">
    <text evidence="6">The sequence shown here is derived from an EMBL/GenBank/DDBJ whole genome shotgun (WGS) entry which is preliminary data.</text>
</comment>
<evidence type="ECO:0000256" key="1">
    <source>
        <dbReference type="ARBA" id="ARBA00022603"/>
    </source>
</evidence>
<dbReference type="SUPFAM" id="SSF53335">
    <property type="entry name" value="S-adenosyl-L-methionine-dependent methyltransferases"/>
    <property type="match status" value="1"/>
</dbReference>
<keyword evidence="7" id="KW-1185">Reference proteome</keyword>
<dbReference type="InterPro" id="IPR001091">
    <property type="entry name" value="RM_Methyltransferase"/>
</dbReference>
<dbReference type="InterPro" id="IPR015840">
    <property type="entry name" value="DNA_MeTrfase_ParB"/>
</dbReference>
<keyword evidence="1 6" id="KW-0489">Methyltransferase</keyword>
<dbReference type="GO" id="GO:0008168">
    <property type="term" value="F:methyltransferase activity"/>
    <property type="evidence" value="ECO:0007669"/>
    <property type="project" value="UniProtKB-KW"/>
</dbReference>
<sequence>MARSTVQRLPAGAPLPIVINGALEILDGIEFVDAVQELGIPTILVLQHDGMTPVEEKQYRVAIDQLQSRGSWDPIGLEEWVRLFERDIEDFDHAMLGFESGELDKALGIPNRIGDEEAALPCVTSTAITERGSIWKLGHHRLMVGDATSPEDLQLLMAGRQADAAVTDPPFGCVVDGFVSKKGKHRNFIEGAGDKSPEELAKFFSDFARNLSGVLRPGALIFTFIDWRSLHLLQRACEPIFGSLVQLVCWVKDRGGMGGLYRSQHELVLVYRHAQGKHVNAVQLGKHGRNRSNVWNYPCAASSRGGREGDMLKHHPTPKPVEMIADAILDCTHVGDAIVDPFLGSGTSLIAAERTGRVCHGLELDPRYADVAIRRWQNWTGVDAVLENDGRTFNEIEEVLFDASSR</sequence>
<evidence type="ECO:0000259" key="5">
    <source>
        <dbReference type="Pfam" id="PF01555"/>
    </source>
</evidence>
<comment type="catalytic activity">
    <reaction evidence="3">
        <text>a 2'-deoxyadenosine in DNA + S-adenosyl-L-methionine = an N(6)-methyl-2'-deoxyadenosine in DNA + S-adenosyl-L-homocysteine + H(+)</text>
        <dbReference type="Rhea" id="RHEA:15197"/>
        <dbReference type="Rhea" id="RHEA-COMP:12418"/>
        <dbReference type="Rhea" id="RHEA-COMP:12419"/>
        <dbReference type="ChEBI" id="CHEBI:15378"/>
        <dbReference type="ChEBI" id="CHEBI:57856"/>
        <dbReference type="ChEBI" id="CHEBI:59789"/>
        <dbReference type="ChEBI" id="CHEBI:90615"/>
        <dbReference type="ChEBI" id="CHEBI:90616"/>
        <dbReference type="EC" id="2.1.1.72"/>
    </reaction>
</comment>
<dbReference type="GO" id="GO:0032259">
    <property type="term" value="P:methylation"/>
    <property type="evidence" value="ECO:0007669"/>
    <property type="project" value="UniProtKB-KW"/>
</dbReference>